<accession>A0A2U1AFL7</accession>
<dbReference type="Proteomes" id="UP000245959">
    <property type="component" value="Unassembled WGS sequence"/>
</dbReference>
<dbReference type="AlphaFoldDB" id="A0A2U1AFL7"/>
<reference evidence="1 2" key="1">
    <citation type="submission" date="2018-04" db="EMBL/GenBank/DDBJ databases">
        <title>Genomic Encyclopedia of Type Strains, Phase IV (KMG-IV): sequencing the most valuable type-strain genomes for metagenomic binning, comparative biology and taxonomic classification.</title>
        <authorList>
            <person name="Goeker M."/>
        </authorList>
    </citation>
    <scope>NUCLEOTIDE SEQUENCE [LARGE SCALE GENOMIC DNA]</scope>
    <source>
        <strain evidence="1 2">DSM 14823</strain>
    </source>
</reference>
<name>A0A2U1AFL7_9BACT</name>
<evidence type="ECO:0000313" key="2">
    <source>
        <dbReference type="Proteomes" id="UP000245959"/>
    </source>
</evidence>
<proteinExistence type="predicted"/>
<organism evidence="1 2">
    <name type="scientific">Victivallis vadensis</name>
    <dbReference type="NCBI Taxonomy" id="172901"/>
    <lineage>
        <taxon>Bacteria</taxon>
        <taxon>Pseudomonadati</taxon>
        <taxon>Lentisphaerota</taxon>
        <taxon>Lentisphaeria</taxon>
        <taxon>Victivallales</taxon>
        <taxon>Victivallaceae</taxon>
        <taxon>Victivallis</taxon>
    </lineage>
</organism>
<sequence length="237" mass="26158">MITWSWLTQYGMCYNDDAEAKANSVDLRLGPSGEYRQRDKAVEDDKLLNMSQIVQQLRRLRILPAKNRTDTRKGIYQSGSGEVLLDTDKNEITVVSPQLEMCVVKTDHPMPMGAATLKSAGIPVGLAVVSLDENSPLAKAGRILLVVTTDALNSGQTFTSDKRLEQVDKGRLPVLLRCGKFEFTLNNPMSSPKLYALNMAGDRIESIPVAAKDGQLHFTIDTTKLKEPAVFFELTGE</sequence>
<protein>
    <submittedName>
        <fullName evidence="1">Uncharacterized protein</fullName>
    </submittedName>
</protein>
<dbReference type="EMBL" id="QEKH01000042">
    <property type="protein sequence ID" value="PVY35184.1"/>
    <property type="molecule type" value="Genomic_DNA"/>
</dbReference>
<keyword evidence="2" id="KW-1185">Reference proteome</keyword>
<evidence type="ECO:0000313" key="1">
    <source>
        <dbReference type="EMBL" id="PVY35184.1"/>
    </source>
</evidence>
<comment type="caution">
    <text evidence="1">The sequence shown here is derived from an EMBL/GenBank/DDBJ whole genome shotgun (WGS) entry which is preliminary data.</text>
</comment>
<gene>
    <name evidence="1" type="ORF">C8D82_14211</name>
</gene>